<dbReference type="Pfam" id="PF00704">
    <property type="entry name" value="Glyco_hydro_18"/>
    <property type="match status" value="1"/>
</dbReference>
<evidence type="ECO:0000259" key="2">
    <source>
        <dbReference type="PROSITE" id="PS51910"/>
    </source>
</evidence>
<dbReference type="GO" id="GO:0005975">
    <property type="term" value="P:carbohydrate metabolic process"/>
    <property type="evidence" value="ECO:0007669"/>
    <property type="project" value="InterPro"/>
</dbReference>
<dbReference type="PANTHER" id="PTHR46073:SF4">
    <property type="entry name" value="GH18 DOMAIN-CONTAINING PROTEIN"/>
    <property type="match status" value="1"/>
</dbReference>
<keyword evidence="1" id="KW-0812">Transmembrane</keyword>
<organism evidence="3 4">
    <name type="scientific">Caenorhabditis tropicalis</name>
    <dbReference type="NCBI Taxonomy" id="1561998"/>
    <lineage>
        <taxon>Eukaryota</taxon>
        <taxon>Metazoa</taxon>
        <taxon>Ecdysozoa</taxon>
        <taxon>Nematoda</taxon>
        <taxon>Chromadorea</taxon>
        <taxon>Rhabditida</taxon>
        <taxon>Rhabditina</taxon>
        <taxon>Rhabditomorpha</taxon>
        <taxon>Rhabditoidea</taxon>
        <taxon>Rhabditidae</taxon>
        <taxon>Peloderinae</taxon>
        <taxon>Caenorhabditis</taxon>
    </lineage>
</organism>
<accession>A0A1I7UCG1</accession>
<name>A0A1I7UCG1_9PELO</name>
<dbReference type="Gene3D" id="3.10.50.10">
    <property type="match status" value="1"/>
</dbReference>
<dbReference type="InterPro" id="IPR011583">
    <property type="entry name" value="Chitinase_II/V-like_cat"/>
</dbReference>
<keyword evidence="3" id="KW-1185">Reference proteome</keyword>
<dbReference type="WBParaSite" id="Csp11.Scaffold629.g7930.t1">
    <property type="protein sequence ID" value="Csp11.Scaffold629.g7930.t1"/>
    <property type="gene ID" value="Csp11.Scaffold629.g7930"/>
</dbReference>
<dbReference type="PROSITE" id="PS51910">
    <property type="entry name" value="GH18_2"/>
    <property type="match status" value="1"/>
</dbReference>
<feature type="domain" description="GH18" evidence="2">
    <location>
        <begin position="95"/>
        <end position="444"/>
    </location>
</feature>
<dbReference type="Proteomes" id="UP000095282">
    <property type="component" value="Unplaced"/>
</dbReference>
<sequence length="455" mass="51816">MTRNRDHNETLLGNVSNSKCSKLNDRPCIVFSIILILCIPISFILAEAFMSCCIDYFVTKPSKTSKIVIETTTRSIITSSPSSLAKNIPAAKCGKRIMNYHKSWSGYIEESKVAKLTHLMFAFIKMNQNGEVSFFDSSDRKNFVDMRTKARKVSDDLKVMISIGGAGQSKHFSSVLSDSRKRQSFIDSISSFLEIHKIDGVDIFWIWPEEKDSDNIAIFAKELRLELTDRAESEERKKPYIISFAYPRLVSHMESMTCLDEIMKYADFINVISYDYFGPEWWPETGPSAPLYSGPKGKDFGNVDSTMRYLACHSKRPSQINMGLQIVGRFWENVKGPIDESDEMWRISEPVNGKTQGGTFSWRGSEEGGFDKTVAVWHNESKSSYIWNPKQGTFISFESERSLMEKMKYVRANNFGGVFLWAIGTDDDDDDTLLNEISSFELCTGEEKDTVKYEC</sequence>
<dbReference type="STRING" id="1561998.A0A1I7UCG1"/>
<dbReference type="PANTHER" id="PTHR46073">
    <property type="entry name" value="CHITINASE"/>
    <property type="match status" value="1"/>
</dbReference>
<protein>
    <submittedName>
        <fullName evidence="4">Glyco_18 domain-containing protein</fullName>
    </submittedName>
</protein>
<proteinExistence type="predicted"/>
<dbReference type="InterPro" id="IPR017853">
    <property type="entry name" value="GH"/>
</dbReference>
<reference evidence="4" key="1">
    <citation type="submission" date="2016-11" db="UniProtKB">
        <authorList>
            <consortium name="WormBaseParasite"/>
        </authorList>
    </citation>
    <scope>IDENTIFICATION</scope>
</reference>
<feature type="transmembrane region" description="Helical" evidence="1">
    <location>
        <begin position="28"/>
        <end position="50"/>
    </location>
</feature>
<keyword evidence="1" id="KW-0472">Membrane</keyword>
<dbReference type="GO" id="GO:0008061">
    <property type="term" value="F:chitin binding"/>
    <property type="evidence" value="ECO:0007669"/>
    <property type="project" value="InterPro"/>
</dbReference>
<dbReference type="InterPro" id="IPR029070">
    <property type="entry name" value="Chitinase_insertion_sf"/>
</dbReference>
<dbReference type="Gene3D" id="3.20.20.80">
    <property type="entry name" value="Glycosidases"/>
    <property type="match status" value="1"/>
</dbReference>
<evidence type="ECO:0000256" key="1">
    <source>
        <dbReference type="SAM" id="Phobius"/>
    </source>
</evidence>
<dbReference type="AlphaFoldDB" id="A0A1I7UCG1"/>
<dbReference type="SMART" id="SM00636">
    <property type="entry name" value="Glyco_18"/>
    <property type="match status" value="1"/>
</dbReference>
<dbReference type="SUPFAM" id="SSF54556">
    <property type="entry name" value="Chitinase insertion domain"/>
    <property type="match status" value="1"/>
</dbReference>
<keyword evidence="1" id="KW-1133">Transmembrane helix</keyword>
<dbReference type="InterPro" id="IPR001223">
    <property type="entry name" value="Glyco_hydro18_cat"/>
</dbReference>
<dbReference type="eggNOG" id="KOG2806">
    <property type="taxonomic scope" value="Eukaryota"/>
</dbReference>
<evidence type="ECO:0000313" key="3">
    <source>
        <dbReference type="Proteomes" id="UP000095282"/>
    </source>
</evidence>
<evidence type="ECO:0000313" key="4">
    <source>
        <dbReference type="WBParaSite" id="Csp11.Scaffold629.g7930.t1"/>
    </source>
</evidence>
<dbReference type="SUPFAM" id="SSF51445">
    <property type="entry name" value="(Trans)glycosidases"/>
    <property type="match status" value="1"/>
</dbReference>